<name>A0AAV1WIL4_LUPLU</name>
<evidence type="ECO:0000313" key="1">
    <source>
        <dbReference type="EMBL" id="CAL0309216.1"/>
    </source>
</evidence>
<reference evidence="1 2" key="1">
    <citation type="submission" date="2024-03" db="EMBL/GenBank/DDBJ databases">
        <authorList>
            <person name="Martinez-Hernandez J."/>
        </authorList>
    </citation>
    <scope>NUCLEOTIDE SEQUENCE [LARGE SCALE GENOMIC DNA]</scope>
</reference>
<dbReference type="EMBL" id="CAXHTB010000007">
    <property type="protein sequence ID" value="CAL0309216.1"/>
    <property type="molecule type" value="Genomic_DNA"/>
</dbReference>
<accession>A0AAV1WIL4</accession>
<dbReference type="Gene3D" id="1.10.510.10">
    <property type="entry name" value="Transferase(Phosphotransferase) domain 1"/>
    <property type="match status" value="1"/>
</dbReference>
<dbReference type="AlphaFoldDB" id="A0AAV1WIL4"/>
<keyword evidence="2" id="KW-1185">Reference proteome</keyword>
<evidence type="ECO:0000313" key="2">
    <source>
        <dbReference type="Proteomes" id="UP001497480"/>
    </source>
</evidence>
<comment type="caution">
    <text evidence="1">The sequence shown here is derived from an EMBL/GenBank/DDBJ whole genome shotgun (WGS) entry which is preliminary data.</text>
</comment>
<sequence length="75" mass="8330">MVTPNEEIWPGVTSLPDFKSTFPKWPAKDLATVVSNLDPAGLDLLSSMLCLDPSKRITARNAVEHECFKDIKFVP</sequence>
<dbReference type="SUPFAM" id="SSF56112">
    <property type="entry name" value="Protein kinase-like (PK-like)"/>
    <property type="match status" value="1"/>
</dbReference>
<dbReference type="InterPro" id="IPR011009">
    <property type="entry name" value="Kinase-like_dom_sf"/>
</dbReference>
<dbReference type="Proteomes" id="UP001497480">
    <property type="component" value="Unassembled WGS sequence"/>
</dbReference>
<gene>
    <name evidence="1" type="ORF">LLUT_LOCUS10276</name>
</gene>
<protein>
    <submittedName>
        <fullName evidence="1">Uncharacterized protein</fullName>
    </submittedName>
</protein>
<organism evidence="1 2">
    <name type="scientific">Lupinus luteus</name>
    <name type="common">European yellow lupine</name>
    <dbReference type="NCBI Taxonomy" id="3873"/>
    <lineage>
        <taxon>Eukaryota</taxon>
        <taxon>Viridiplantae</taxon>
        <taxon>Streptophyta</taxon>
        <taxon>Embryophyta</taxon>
        <taxon>Tracheophyta</taxon>
        <taxon>Spermatophyta</taxon>
        <taxon>Magnoliopsida</taxon>
        <taxon>eudicotyledons</taxon>
        <taxon>Gunneridae</taxon>
        <taxon>Pentapetalae</taxon>
        <taxon>rosids</taxon>
        <taxon>fabids</taxon>
        <taxon>Fabales</taxon>
        <taxon>Fabaceae</taxon>
        <taxon>Papilionoideae</taxon>
        <taxon>50 kb inversion clade</taxon>
        <taxon>genistoids sensu lato</taxon>
        <taxon>core genistoids</taxon>
        <taxon>Genisteae</taxon>
        <taxon>Lupinus</taxon>
    </lineage>
</organism>
<proteinExistence type="predicted"/>